<dbReference type="Proteomes" id="UP000694406">
    <property type="component" value="Unplaced"/>
</dbReference>
<dbReference type="Gene3D" id="3.10.100.10">
    <property type="entry name" value="Mannose-Binding Protein A, subunit A"/>
    <property type="match status" value="1"/>
</dbReference>
<dbReference type="PANTHER" id="PTHR45710">
    <property type="entry name" value="C-TYPE LECTIN DOMAIN-CONTAINING PROTEIN 180"/>
    <property type="match status" value="1"/>
</dbReference>
<evidence type="ECO:0000256" key="1">
    <source>
        <dbReference type="ARBA" id="ARBA00004401"/>
    </source>
</evidence>
<evidence type="ECO:0000313" key="9">
    <source>
        <dbReference type="Proteomes" id="UP000694406"/>
    </source>
</evidence>
<protein>
    <recommendedName>
        <fullName evidence="7">C-type lectin domain-containing protein</fullName>
    </recommendedName>
</protein>
<proteinExistence type="inferred from homology"/>
<dbReference type="InterPro" id="IPR016186">
    <property type="entry name" value="C-type_lectin-like/link_sf"/>
</dbReference>
<evidence type="ECO:0000256" key="3">
    <source>
        <dbReference type="ARBA" id="ARBA00006250"/>
    </source>
</evidence>
<dbReference type="InterPro" id="IPR016187">
    <property type="entry name" value="CTDL_fold"/>
</dbReference>
<reference evidence="8" key="2">
    <citation type="submission" date="2025-09" db="UniProtKB">
        <authorList>
            <consortium name="Ensembl"/>
        </authorList>
    </citation>
    <scope>IDENTIFICATION</scope>
</reference>
<keyword evidence="4" id="KW-0964">Secreted</keyword>
<dbReference type="Ensembl" id="ENSLLTT00000021885.1">
    <property type="protein sequence ID" value="ENSLLTP00000021106.1"/>
    <property type="gene ID" value="ENSLLTG00000015755.1"/>
</dbReference>
<reference evidence="8" key="1">
    <citation type="submission" date="2025-08" db="UniProtKB">
        <authorList>
            <consortium name="Ensembl"/>
        </authorList>
    </citation>
    <scope>IDENTIFICATION</scope>
</reference>
<dbReference type="InterPro" id="IPR001304">
    <property type="entry name" value="C-type_lectin-like"/>
</dbReference>
<keyword evidence="5" id="KW-0430">Lectin</keyword>
<evidence type="ECO:0000256" key="6">
    <source>
        <dbReference type="SAM" id="Phobius"/>
    </source>
</evidence>
<feature type="domain" description="C-type lectin" evidence="7">
    <location>
        <begin position="105"/>
        <end position="208"/>
    </location>
</feature>
<dbReference type="GO" id="GO:0030246">
    <property type="term" value="F:carbohydrate binding"/>
    <property type="evidence" value="ECO:0007669"/>
    <property type="project" value="UniProtKB-KW"/>
</dbReference>
<dbReference type="CDD" id="cd03593">
    <property type="entry name" value="CLECT_NK_receptors_like"/>
    <property type="match status" value="1"/>
</dbReference>
<comment type="similarity">
    <text evidence="3">Belongs to the true venom lectin family.</text>
</comment>
<dbReference type="PANTHER" id="PTHR45710:SF35">
    <property type="entry name" value="C-TYPE LECTIN DOMAIN FAMILY 2 MEMBER D"/>
    <property type="match status" value="1"/>
</dbReference>
<comment type="subcellular location">
    <subcellularLocation>
        <location evidence="1">Cell membrane</location>
        <topology evidence="1">Single-pass type II membrane protein</topology>
    </subcellularLocation>
    <subcellularLocation>
        <location evidence="2">Secreted</location>
    </subcellularLocation>
</comment>
<feature type="transmembrane region" description="Helical" evidence="6">
    <location>
        <begin position="60"/>
        <end position="79"/>
    </location>
</feature>
<dbReference type="GO" id="GO:0005886">
    <property type="term" value="C:plasma membrane"/>
    <property type="evidence" value="ECO:0007669"/>
    <property type="project" value="UniProtKB-SubCell"/>
</dbReference>
<dbReference type="InterPro" id="IPR050828">
    <property type="entry name" value="C-type_lectin/matrix_domain"/>
</dbReference>
<name>A0A8C5WXU7_LATLA</name>
<evidence type="ECO:0000256" key="4">
    <source>
        <dbReference type="ARBA" id="ARBA00022525"/>
    </source>
</evidence>
<keyword evidence="6" id="KW-0472">Membrane</keyword>
<dbReference type="InterPro" id="IPR033992">
    <property type="entry name" value="NKR-like_CTLD"/>
</dbReference>
<dbReference type="GO" id="GO:0005576">
    <property type="term" value="C:extracellular region"/>
    <property type="evidence" value="ECO:0007669"/>
    <property type="project" value="UniProtKB-SubCell"/>
</dbReference>
<dbReference type="GeneTree" id="ENSGT00940000162705"/>
<dbReference type="SUPFAM" id="SSF56436">
    <property type="entry name" value="C-type lectin-like"/>
    <property type="match status" value="1"/>
</dbReference>
<accession>A0A8C5WXU7</accession>
<keyword evidence="9" id="KW-1185">Reference proteome</keyword>
<dbReference type="Pfam" id="PF00059">
    <property type="entry name" value="Lectin_C"/>
    <property type="match status" value="1"/>
</dbReference>
<evidence type="ECO:0000256" key="2">
    <source>
        <dbReference type="ARBA" id="ARBA00004613"/>
    </source>
</evidence>
<sequence>RVKLETGIGRSGEERDSGCCDNLTSEVTTESSDRKSDANRTRNAGQSKGLVHQCISDKKIITAVILIIVLLIVIILLAVKKTETYLPYPSFASQGVSCPDSWIGYLGKCFYVSKEERNWPLSLSTCSSFNASLAVIDSQKELDFWVEILNPLHYWFGLSREVNQTWKWSNGTESKIQFPVRGEGFCAYVNGKGASSTVCSMEKHFLCSQPESCRMAA</sequence>
<dbReference type="SMART" id="SM00034">
    <property type="entry name" value="CLECT"/>
    <property type="match status" value="1"/>
</dbReference>
<organism evidence="8 9">
    <name type="scientific">Laticauda laticaudata</name>
    <name type="common">Blue-ringed sea krait</name>
    <name type="synonym">Blue-lipped sea krait</name>
    <dbReference type="NCBI Taxonomy" id="8630"/>
    <lineage>
        <taxon>Eukaryota</taxon>
        <taxon>Metazoa</taxon>
        <taxon>Chordata</taxon>
        <taxon>Craniata</taxon>
        <taxon>Vertebrata</taxon>
        <taxon>Euteleostomi</taxon>
        <taxon>Lepidosauria</taxon>
        <taxon>Squamata</taxon>
        <taxon>Bifurcata</taxon>
        <taxon>Unidentata</taxon>
        <taxon>Episquamata</taxon>
        <taxon>Toxicofera</taxon>
        <taxon>Serpentes</taxon>
        <taxon>Colubroidea</taxon>
        <taxon>Elapidae</taxon>
        <taxon>Laticaudinae</taxon>
        <taxon>Laticauda</taxon>
    </lineage>
</organism>
<keyword evidence="6" id="KW-1133">Transmembrane helix</keyword>
<evidence type="ECO:0000256" key="5">
    <source>
        <dbReference type="ARBA" id="ARBA00022734"/>
    </source>
</evidence>
<evidence type="ECO:0000313" key="8">
    <source>
        <dbReference type="Ensembl" id="ENSLLTP00000021106.1"/>
    </source>
</evidence>
<keyword evidence="6" id="KW-0812">Transmembrane</keyword>
<dbReference type="AlphaFoldDB" id="A0A8C5WXU7"/>
<evidence type="ECO:0000259" key="7">
    <source>
        <dbReference type="PROSITE" id="PS50041"/>
    </source>
</evidence>
<dbReference type="PROSITE" id="PS50041">
    <property type="entry name" value="C_TYPE_LECTIN_2"/>
    <property type="match status" value="1"/>
</dbReference>